<accession>A0A382H324</accession>
<proteinExistence type="predicted"/>
<dbReference type="InterPro" id="IPR036291">
    <property type="entry name" value="NAD(P)-bd_dom_sf"/>
</dbReference>
<gene>
    <name evidence="2" type="ORF">METZ01_LOCUS234443</name>
</gene>
<organism evidence="2">
    <name type="scientific">marine metagenome</name>
    <dbReference type="NCBI Taxonomy" id="408172"/>
    <lineage>
        <taxon>unclassified sequences</taxon>
        <taxon>metagenomes</taxon>
        <taxon>ecological metagenomes</taxon>
    </lineage>
</organism>
<evidence type="ECO:0000313" key="2">
    <source>
        <dbReference type="EMBL" id="SVB81589.1"/>
    </source>
</evidence>
<evidence type="ECO:0000259" key="1">
    <source>
        <dbReference type="Pfam" id="PF04321"/>
    </source>
</evidence>
<dbReference type="InterPro" id="IPR005913">
    <property type="entry name" value="dTDP_dehydrorham_reduct"/>
</dbReference>
<sequence length="302" mass="33538">MRILLIGASGFIGHCLSRRLRQNSDYEVTGTYNARTPQDIDQSWYRLEITNHQRLEQVFSQARPDVVVLLAAIADVGTVEKAPAWATEVNVDGAAQVARLCTQHHARLIFLSSEYVFSGDRGNYREDDSPDPNTHYGRTKWQAELAVAREAAQWCIVRTSVVYGWPLTGRRNLATIIMGRLKNNETYAGNADTYRTPIYVEHLTEGITELVANNHPGICHIAGDDWMNMYQFACAVAEVFDLDSRLVIPSPALESASPETGSLGGPEQDVRPDILGLDCTQTSQRLGLRAFDVVTGLQEMLA</sequence>
<protein>
    <recommendedName>
        <fullName evidence="1">RmlD-like substrate binding domain-containing protein</fullName>
    </recommendedName>
</protein>
<dbReference type="PANTHER" id="PTHR10491">
    <property type="entry name" value="DTDP-4-DEHYDRORHAMNOSE REDUCTASE"/>
    <property type="match status" value="1"/>
</dbReference>
<reference evidence="2" key="1">
    <citation type="submission" date="2018-05" db="EMBL/GenBank/DDBJ databases">
        <authorList>
            <person name="Lanie J.A."/>
            <person name="Ng W.-L."/>
            <person name="Kazmierczak K.M."/>
            <person name="Andrzejewski T.M."/>
            <person name="Davidsen T.M."/>
            <person name="Wayne K.J."/>
            <person name="Tettelin H."/>
            <person name="Glass J.I."/>
            <person name="Rusch D."/>
            <person name="Podicherti R."/>
            <person name="Tsui H.-C.T."/>
            <person name="Winkler M.E."/>
        </authorList>
    </citation>
    <scope>NUCLEOTIDE SEQUENCE</scope>
</reference>
<dbReference type="EMBL" id="UINC01058850">
    <property type="protein sequence ID" value="SVB81589.1"/>
    <property type="molecule type" value="Genomic_DNA"/>
</dbReference>
<dbReference type="AlphaFoldDB" id="A0A382H324"/>
<dbReference type="SUPFAM" id="SSF51735">
    <property type="entry name" value="NAD(P)-binding Rossmann-fold domains"/>
    <property type="match status" value="1"/>
</dbReference>
<dbReference type="Pfam" id="PF04321">
    <property type="entry name" value="RmlD_sub_bind"/>
    <property type="match status" value="1"/>
</dbReference>
<feature type="domain" description="RmlD-like substrate binding" evidence="1">
    <location>
        <begin position="1"/>
        <end position="301"/>
    </location>
</feature>
<dbReference type="PANTHER" id="PTHR10491:SF4">
    <property type="entry name" value="METHIONINE ADENOSYLTRANSFERASE 2 SUBUNIT BETA"/>
    <property type="match status" value="1"/>
</dbReference>
<dbReference type="Gene3D" id="3.40.50.720">
    <property type="entry name" value="NAD(P)-binding Rossmann-like Domain"/>
    <property type="match status" value="1"/>
</dbReference>
<name>A0A382H324_9ZZZZ</name>
<dbReference type="InterPro" id="IPR029903">
    <property type="entry name" value="RmlD-like-bd"/>
</dbReference>
<dbReference type="CDD" id="cd05254">
    <property type="entry name" value="dTDP_HR_like_SDR_e"/>
    <property type="match status" value="1"/>
</dbReference>